<organism evidence="3 4">
    <name type="scientific">Heterodera trifolii</name>
    <dbReference type="NCBI Taxonomy" id="157864"/>
    <lineage>
        <taxon>Eukaryota</taxon>
        <taxon>Metazoa</taxon>
        <taxon>Ecdysozoa</taxon>
        <taxon>Nematoda</taxon>
        <taxon>Chromadorea</taxon>
        <taxon>Rhabditida</taxon>
        <taxon>Tylenchina</taxon>
        <taxon>Tylenchomorpha</taxon>
        <taxon>Tylenchoidea</taxon>
        <taxon>Heteroderidae</taxon>
        <taxon>Heteroderinae</taxon>
        <taxon>Heterodera</taxon>
    </lineage>
</organism>
<gene>
    <name evidence="3" type="ORF">niasHT_007866</name>
</gene>
<evidence type="ECO:0000259" key="2">
    <source>
        <dbReference type="SMART" id="SM01083"/>
    </source>
</evidence>
<feature type="region of interest" description="Disordered" evidence="1">
    <location>
        <begin position="287"/>
        <end position="325"/>
    </location>
</feature>
<feature type="compositionally biased region" description="Basic and acidic residues" evidence="1">
    <location>
        <begin position="182"/>
        <end position="196"/>
    </location>
</feature>
<dbReference type="Pfam" id="PF08923">
    <property type="entry name" value="MAPKK1_Int"/>
    <property type="match status" value="1"/>
</dbReference>
<reference evidence="3 4" key="1">
    <citation type="submission" date="2024-10" db="EMBL/GenBank/DDBJ databases">
        <authorList>
            <person name="Kim D."/>
        </authorList>
    </citation>
    <scope>NUCLEOTIDE SEQUENCE [LARGE SCALE GENOMIC DNA]</scope>
    <source>
        <strain evidence="3">BH-2024</strain>
    </source>
</reference>
<evidence type="ECO:0000256" key="1">
    <source>
        <dbReference type="SAM" id="MobiDB-lite"/>
    </source>
</evidence>
<feature type="region of interest" description="Disordered" evidence="1">
    <location>
        <begin position="171"/>
        <end position="223"/>
    </location>
</feature>
<dbReference type="PANTHER" id="PTHR13151">
    <property type="entry name" value="CBF1 INTERACTING COREPRESSOR CIR"/>
    <property type="match status" value="1"/>
</dbReference>
<dbReference type="InterPro" id="IPR041670">
    <property type="entry name" value="Znf-CCHC_6"/>
</dbReference>
<feature type="domain" description="CBF1-interacting co-repressor CIR N-terminal" evidence="2">
    <location>
        <begin position="13"/>
        <end position="49"/>
    </location>
</feature>
<proteinExistence type="predicted"/>
<dbReference type="SMART" id="SM01278">
    <property type="entry name" value="MAPKK1_Int"/>
    <property type="match status" value="1"/>
</dbReference>
<accession>A0ABD2LZE4</accession>
<keyword evidence="4" id="KW-1185">Reference proteome</keyword>
<dbReference type="EMBL" id="JBICBT010000207">
    <property type="protein sequence ID" value="KAL3120574.1"/>
    <property type="molecule type" value="Genomic_DNA"/>
</dbReference>
<comment type="caution">
    <text evidence="3">The sequence shown here is derived from an EMBL/GenBank/DDBJ whole genome shotgun (WGS) entry which is preliminary data.</text>
</comment>
<dbReference type="InterPro" id="IPR019339">
    <property type="entry name" value="CIR_N_dom"/>
</dbReference>
<sequence>MGKGFQNFMSKKDFHPSAWWNLKRKWEAEQKNDLEKRRQDELRVQYEKEQEILNNKALLGDEKARLGLSFMYDAPAGINKKKEEGPEPKFEWQRKYNAPREEWAKGNELIQDQPFGIQVRNVRCVKCRAWGHLNTDRECPLYGMSGNAEDHGYANNPSDIIRDLNVEKKTKTVSDVTTNEQIEEKPKIEVRKSHEEKKKKRRHYSSEEEEECAEEEEKKPEPIDQEQLLVNMREEHNLKFKTGILIGLRADEHIKKMSAMVGGGEQKTFEAFLKGLDEKKRRKLMKKIMKTEVSDDSDTEKDKKQRRKQKKEEKRKMDKKRKHRRLTPDVHSILVLDGDGVPIVSAGEEIRNRSQYSISYNSLVEQAKKLGMGEQKFWVFRYEMNQVVMLRRDAFAVFIMASASANMGILCTMSAQLEPILEECKVIVNEVINGQMAGQSPR</sequence>
<evidence type="ECO:0000313" key="3">
    <source>
        <dbReference type="EMBL" id="KAL3120574.1"/>
    </source>
</evidence>
<dbReference type="SUPFAM" id="SSF103196">
    <property type="entry name" value="Roadblock/LC7 domain"/>
    <property type="match status" value="1"/>
</dbReference>
<dbReference type="Gene3D" id="3.30.450.30">
    <property type="entry name" value="Dynein light chain 2a, cytoplasmic"/>
    <property type="match status" value="1"/>
</dbReference>
<dbReference type="AlphaFoldDB" id="A0ABD2LZE4"/>
<dbReference type="Pfam" id="PF15288">
    <property type="entry name" value="zf-CCHC_6"/>
    <property type="match status" value="1"/>
</dbReference>
<dbReference type="PANTHER" id="PTHR13151:SF2">
    <property type="entry name" value="COREPRESSOR INTERACTING WITH RBPJ 1"/>
    <property type="match status" value="1"/>
</dbReference>
<dbReference type="InterPro" id="IPR015019">
    <property type="entry name" value="LAMTOR3"/>
</dbReference>
<protein>
    <recommendedName>
        <fullName evidence="2">CBF1-interacting co-repressor CIR N-terminal domain-containing protein</fullName>
    </recommendedName>
</protein>
<dbReference type="InterPro" id="IPR040014">
    <property type="entry name" value="CIR1"/>
</dbReference>
<evidence type="ECO:0000313" key="4">
    <source>
        <dbReference type="Proteomes" id="UP001620626"/>
    </source>
</evidence>
<dbReference type="Pfam" id="PF10197">
    <property type="entry name" value="Cir_N"/>
    <property type="match status" value="1"/>
</dbReference>
<dbReference type="SMART" id="SM01083">
    <property type="entry name" value="Cir_N"/>
    <property type="match status" value="1"/>
</dbReference>
<name>A0ABD2LZE4_9BILA</name>
<dbReference type="Proteomes" id="UP001620626">
    <property type="component" value="Unassembled WGS sequence"/>
</dbReference>